<dbReference type="RefSeq" id="WP_377912711.1">
    <property type="nucleotide sequence ID" value="NZ_JBHSKS010000003.1"/>
</dbReference>
<keyword evidence="5" id="KW-1185">Reference proteome</keyword>
<comment type="caution">
    <text evidence="4">The sequence shown here is derived from an EMBL/GenBank/DDBJ whole genome shotgun (WGS) entry which is preliminary data.</text>
</comment>
<organism evidence="4 5">
    <name type="scientific">Algoriphagus aquatilis</name>
    <dbReference type="NCBI Taxonomy" id="490186"/>
    <lineage>
        <taxon>Bacteria</taxon>
        <taxon>Pseudomonadati</taxon>
        <taxon>Bacteroidota</taxon>
        <taxon>Cytophagia</taxon>
        <taxon>Cytophagales</taxon>
        <taxon>Cyclobacteriaceae</taxon>
        <taxon>Algoriphagus</taxon>
    </lineage>
</organism>
<dbReference type="PRINTS" id="PR00080">
    <property type="entry name" value="SDRFAMILY"/>
</dbReference>
<dbReference type="PANTHER" id="PTHR44196">
    <property type="entry name" value="DEHYDROGENASE/REDUCTASE SDR FAMILY MEMBER 7B"/>
    <property type="match status" value="1"/>
</dbReference>
<dbReference type="InterPro" id="IPR036291">
    <property type="entry name" value="NAD(P)-bd_dom_sf"/>
</dbReference>
<dbReference type="EMBL" id="JBHSKS010000003">
    <property type="protein sequence ID" value="MFC5191037.1"/>
    <property type="molecule type" value="Genomic_DNA"/>
</dbReference>
<protein>
    <submittedName>
        <fullName evidence="4">SDR family NAD(P)-dependent oxidoreductase</fullName>
        <ecNumber evidence="4">1.-.-.-</ecNumber>
    </submittedName>
</protein>
<reference evidence="5" key="1">
    <citation type="journal article" date="2019" name="Int. J. Syst. Evol. Microbiol.">
        <title>The Global Catalogue of Microorganisms (GCM) 10K type strain sequencing project: providing services to taxonomists for standard genome sequencing and annotation.</title>
        <authorList>
            <consortium name="The Broad Institute Genomics Platform"/>
            <consortium name="The Broad Institute Genome Sequencing Center for Infectious Disease"/>
            <person name="Wu L."/>
            <person name="Ma J."/>
        </authorList>
    </citation>
    <scope>NUCLEOTIDE SEQUENCE [LARGE SCALE GENOMIC DNA]</scope>
    <source>
        <strain evidence="5">CGMCC 1.7030</strain>
    </source>
</reference>
<evidence type="ECO:0000256" key="2">
    <source>
        <dbReference type="ARBA" id="ARBA00023002"/>
    </source>
</evidence>
<evidence type="ECO:0000313" key="5">
    <source>
        <dbReference type="Proteomes" id="UP001596163"/>
    </source>
</evidence>
<accession>A0ABW0BT63</accession>
<dbReference type="EC" id="1.-.-.-" evidence="4"/>
<dbReference type="InterPro" id="IPR002347">
    <property type="entry name" value="SDR_fam"/>
</dbReference>
<gene>
    <name evidence="4" type="ORF">ACFPIK_04615</name>
</gene>
<sequence>MKVSGKIIVVTGAGSGMGRELTIQLVKKGARVAMVDIHPEALEQTAELAGRDKVSLHVVNITDRATVELLPEQVKSIHGNVDGLINNAGIIQPFVDVKDLDYAVIERVMNVNFYGTLYMTKAFLPDLLKRPEAHIANVSSMGGFIPFPGQTFYSASKAAVKILTEGLYSELKGTNVGVTVIHPGAVNTNIMKNSVLNSPASVASSKGAQKILSAEKAATIMIDGIEQNKFRVLVGKDATMLDILYRFNPKMAVDLIVKKMKNMVR</sequence>
<keyword evidence="2 4" id="KW-0560">Oxidoreductase</keyword>
<dbReference type="Proteomes" id="UP001596163">
    <property type="component" value="Unassembled WGS sequence"/>
</dbReference>
<dbReference type="PANTHER" id="PTHR44196:SF1">
    <property type="entry name" value="DEHYDROGENASE_REDUCTASE SDR FAMILY MEMBER 7B"/>
    <property type="match status" value="1"/>
</dbReference>
<name>A0ABW0BT63_9BACT</name>
<comment type="similarity">
    <text evidence="1 3">Belongs to the short-chain dehydrogenases/reductases (SDR) family.</text>
</comment>
<evidence type="ECO:0000256" key="1">
    <source>
        <dbReference type="ARBA" id="ARBA00006484"/>
    </source>
</evidence>
<dbReference type="GO" id="GO:0016491">
    <property type="term" value="F:oxidoreductase activity"/>
    <property type="evidence" value="ECO:0007669"/>
    <property type="project" value="UniProtKB-KW"/>
</dbReference>
<dbReference type="SUPFAM" id="SSF51735">
    <property type="entry name" value="NAD(P)-binding Rossmann-fold domains"/>
    <property type="match status" value="1"/>
</dbReference>
<proteinExistence type="inferred from homology"/>
<evidence type="ECO:0000256" key="3">
    <source>
        <dbReference type="RuleBase" id="RU000363"/>
    </source>
</evidence>
<dbReference type="PRINTS" id="PR00081">
    <property type="entry name" value="GDHRDH"/>
</dbReference>
<dbReference type="Pfam" id="PF00106">
    <property type="entry name" value="adh_short"/>
    <property type="match status" value="1"/>
</dbReference>
<evidence type="ECO:0000313" key="4">
    <source>
        <dbReference type="EMBL" id="MFC5191037.1"/>
    </source>
</evidence>
<dbReference type="Gene3D" id="3.40.50.720">
    <property type="entry name" value="NAD(P)-binding Rossmann-like Domain"/>
    <property type="match status" value="1"/>
</dbReference>